<keyword evidence="3" id="KW-0862">Zinc</keyword>
<keyword evidence="2 4" id="KW-0863">Zinc-finger</keyword>
<proteinExistence type="predicted"/>
<feature type="domain" description="BED-type" evidence="6">
    <location>
        <begin position="5"/>
        <end position="67"/>
    </location>
</feature>
<dbReference type="AlphaFoldDB" id="A0AAD1ZI32"/>
<dbReference type="PANTHER" id="PTHR46951">
    <property type="entry name" value="BED-TYPE DOMAIN-CONTAINING PROTEIN"/>
    <property type="match status" value="1"/>
</dbReference>
<sequence length="190" mass="21505">MGKNHRTDPAWKYGKEIEKTGGDKKSYVYIECMFCKKTITGGVKRMKEHLACTHKNVAPCPGVPADVKQEIAEYMNAGNMKRQLSQQQFEDMVELGSYYEKNDKEKDSSRGIRGPIDRFVSNMGGDDETHPKMNAAKMKEMRNSVCLDVGRFFFENAIPFNAVESPSFISMCRALGSYGRVLIYMAIRSS</sequence>
<evidence type="ECO:0000256" key="2">
    <source>
        <dbReference type="ARBA" id="ARBA00022771"/>
    </source>
</evidence>
<feature type="region of interest" description="Disordered" evidence="5">
    <location>
        <begin position="104"/>
        <end position="127"/>
    </location>
</feature>
<dbReference type="Proteomes" id="UP000834106">
    <property type="component" value="Chromosome 9"/>
</dbReference>
<dbReference type="InterPro" id="IPR003656">
    <property type="entry name" value="Znf_BED"/>
</dbReference>
<dbReference type="GO" id="GO:0003677">
    <property type="term" value="F:DNA binding"/>
    <property type="evidence" value="ECO:0007669"/>
    <property type="project" value="InterPro"/>
</dbReference>
<dbReference type="PANTHER" id="PTHR46951:SF2">
    <property type="entry name" value="BED-TYPE DOMAIN-CONTAINING PROTEIN"/>
    <property type="match status" value="1"/>
</dbReference>
<organism evidence="7 8">
    <name type="scientific">Fraxinus pennsylvanica</name>
    <dbReference type="NCBI Taxonomy" id="56036"/>
    <lineage>
        <taxon>Eukaryota</taxon>
        <taxon>Viridiplantae</taxon>
        <taxon>Streptophyta</taxon>
        <taxon>Embryophyta</taxon>
        <taxon>Tracheophyta</taxon>
        <taxon>Spermatophyta</taxon>
        <taxon>Magnoliopsida</taxon>
        <taxon>eudicotyledons</taxon>
        <taxon>Gunneridae</taxon>
        <taxon>Pentapetalae</taxon>
        <taxon>asterids</taxon>
        <taxon>lamiids</taxon>
        <taxon>Lamiales</taxon>
        <taxon>Oleaceae</taxon>
        <taxon>Oleeae</taxon>
        <taxon>Fraxinus</taxon>
    </lineage>
</organism>
<evidence type="ECO:0000256" key="3">
    <source>
        <dbReference type="ARBA" id="ARBA00022833"/>
    </source>
</evidence>
<evidence type="ECO:0000313" key="7">
    <source>
        <dbReference type="EMBL" id="CAI9767437.1"/>
    </source>
</evidence>
<evidence type="ECO:0000259" key="6">
    <source>
        <dbReference type="PROSITE" id="PS50808"/>
    </source>
</evidence>
<gene>
    <name evidence="7" type="ORF">FPE_LOCUS14867</name>
</gene>
<accession>A0AAD1ZI32</accession>
<evidence type="ECO:0000256" key="5">
    <source>
        <dbReference type="SAM" id="MobiDB-lite"/>
    </source>
</evidence>
<dbReference type="GO" id="GO:0008270">
    <property type="term" value="F:zinc ion binding"/>
    <property type="evidence" value="ECO:0007669"/>
    <property type="project" value="UniProtKB-KW"/>
</dbReference>
<protein>
    <recommendedName>
        <fullName evidence="6">BED-type domain-containing protein</fullName>
    </recommendedName>
</protein>
<reference evidence="7" key="1">
    <citation type="submission" date="2023-05" db="EMBL/GenBank/DDBJ databases">
        <authorList>
            <person name="Huff M."/>
        </authorList>
    </citation>
    <scope>NUCLEOTIDE SEQUENCE</scope>
</reference>
<dbReference type="Pfam" id="PF02892">
    <property type="entry name" value="zf-BED"/>
    <property type="match status" value="1"/>
</dbReference>
<evidence type="ECO:0000256" key="1">
    <source>
        <dbReference type="ARBA" id="ARBA00022723"/>
    </source>
</evidence>
<keyword evidence="1" id="KW-0479">Metal-binding</keyword>
<name>A0AAD1ZI32_9LAMI</name>
<evidence type="ECO:0000313" key="8">
    <source>
        <dbReference type="Proteomes" id="UP000834106"/>
    </source>
</evidence>
<dbReference type="EMBL" id="OU503044">
    <property type="protein sequence ID" value="CAI9767437.1"/>
    <property type="molecule type" value="Genomic_DNA"/>
</dbReference>
<evidence type="ECO:0000256" key="4">
    <source>
        <dbReference type="PROSITE-ProRule" id="PRU00027"/>
    </source>
</evidence>
<dbReference type="PROSITE" id="PS50808">
    <property type="entry name" value="ZF_BED"/>
    <property type="match status" value="1"/>
</dbReference>
<keyword evidence="8" id="KW-1185">Reference proteome</keyword>